<dbReference type="Proteomes" id="UP000031668">
    <property type="component" value="Unassembled WGS sequence"/>
</dbReference>
<evidence type="ECO:0000313" key="1">
    <source>
        <dbReference type="EMBL" id="KII74884.1"/>
    </source>
</evidence>
<dbReference type="EMBL" id="JWZT01000196">
    <property type="protein sequence ID" value="KII74884.1"/>
    <property type="molecule type" value="Genomic_DNA"/>
</dbReference>
<evidence type="ECO:0000313" key="2">
    <source>
        <dbReference type="Proteomes" id="UP000031668"/>
    </source>
</evidence>
<proteinExistence type="predicted"/>
<dbReference type="PANTHER" id="PTHR47163:SF2">
    <property type="entry name" value="SI:DKEY-17M8.2"/>
    <property type="match status" value="1"/>
</dbReference>
<evidence type="ECO:0008006" key="3">
    <source>
        <dbReference type="Google" id="ProtNLM"/>
    </source>
</evidence>
<protein>
    <recommendedName>
        <fullName evidence="3">ISXO2-like transposase domain-containing protein</fullName>
    </recommendedName>
</protein>
<dbReference type="InterPro" id="IPR053164">
    <property type="entry name" value="IS1016-like_transposase"/>
</dbReference>
<comment type="caution">
    <text evidence="1">The sequence shown here is derived from an EMBL/GenBank/DDBJ whole genome shotgun (WGS) entry which is preliminary data.</text>
</comment>
<gene>
    <name evidence="1" type="ORF">RF11_06365</name>
</gene>
<accession>A0A0C2JAK7</accession>
<dbReference type="PANTHER" id="PTHR47163">
    <property type="entry name" value="DDE_TNP_IS1595 DOMAIN-CONTAINING PROTEIN"/>
    <property type="match status" value="1"/>
</dbReference>
<sequence length="140" mass="15920">MKHLQAIPILVFLHTKNSSDNCGDNIEVKIDESKLGKHKDHRCHTVSGVWVLGGIERTVECHVFLVEVPDRTAETLLRIIRTNVLPESIIITDVFRSSNHLSRFYNHQTSDLKYQISPRSSTNSMDENGNVVENLLDDNL</sequence>
<name>A0A0C2JAK7_THEKT</name>
<reference evidence="1 2" key="1">
    <citation type="journal article" date="2014" name="Genome Biol. Evol.">
        <title>The genome of the myxosporean Thelohanellus kitauei shows adaptations to nutrient acquisition within its fish host.</title>
        <authorList>
            <person name="Yang Y."/>
            <person name="Xiong J."/>
            <person name="Zhou Z."/>
            <person name="Huo F."/>
            <person name="Miao W."/>
            <person name="Ran C."/>
            <person name="Liu Y."/>
            <person name="Zhang J."/>
            <person name="Feng J."/>
            <person name="Wang M."/>
            <person name="Wang M."/>
            <person name="Wang L."/>
            <person name="Yao B."/>
        </authorList>
    </citation>
    <scope>NUCLEOTIDE SEQUENCE [LARGE SCALE GENOMIC DNA]</scope>
    <source>
        <strain evidence="1">Wuqing</strain>
    </source>
</reference>
<keyword evidence="2" id="KW-1185">Reference proteome</keyword>
<dbReference type="AlphaFoldDB" id="A0A0C2JAK7"/>
<organism evidence="1 2">
    <name type="scientific">Thelohanellus kitauei</name>
    <name type="common">Myxosporean</name>
    <dbReference type="NCBI Taxonomy" id="669202"/>
    <lineage>
        <taxon>Eukaryota</taxon>
        <taxon>Metazoa</taxon>
        <taxon>Cnidaria</taxon>
        <taxon>Myxozoa</taxon>
        <taxon>Myxosporea</taxon>
        <taxon>Bivalvulida</taxon>
        <taxon>Platysporina</taxon>
        <taxon>Myxobolidae</taxon>
        <taxon>Thelohanellus</taxon>
    </lineage>
</organism>